<sequence>MFDISHQHPYLNGAWHLAYYIPSLRNIEGTLSNHIIKFKDKEQQQLKGWALWSKDKLPQVGINFDYVVRALGSNELKVTKGTKSMDVIGGFLERSFSWKYVPETLEKNRITKPLHFLKTKPEREVEIHESYFVAKKDNNFAHKHILIIDDVTTTQTTIKEIIRALKTEWPSAKYYLFCLGRTDYNENGNDHIKNSYFNS</sequence>
<dbReference type="KEGG" id="coy:HF329_00630"/>
<dbReference type="SUPFAM" id="SSF53271">
    <property type="entry name" value="PRTase-like"/>
    <property type="match status" value="1"/>
</dbReference>
<proteinExistence type="predicted"/>
<gene>
    <name evidence="1" type="ORF">HF329_00630</name>
</gene>
<evidence type="ECO:0000313" key="2">
    <source>
        <dbReference type="Proteomes" id="UP000502421"/>
    </source>
</evidence>
<dbReference type="CDD" id="cd06223">
    <property type="entry name" value="PRTases_typeI"/>
    <property type="match status" value="1"/>
</dbReference>
<dbReference type="Gene3D" id="3.40.50.2020">
    <property type="match status" value="1"/>
</dbReference>
<evidence type="ECO:0008006" key="3">
    <source>
        <dbReference type="Google" id="ProtNLM"/>
    </source>
</evidence>
<evidence type="ECO:0000313" key="1">
    <source>
        <dbReference type="EMBL" id="QJB29889.1"/>
    </source>
</evidence>
<dbReference type="RefSeq" id="WP_168802177.1">
    <property type="nucleotide sequence ID" value="NZ_CP051205.1"/>
</dbReference>
<dbReference type="AlphaFoldDB" id="A0AAE6ZBZ5"/>
<dbReference type="EMBL" id="CP051205">
    <property type="protein sequence ID" value="QJB29889.1"/>
    <property type="molecule type" value="Genomic_DNA"/>
</dbReference>
<dbReference type="InterPro" id="IPR000836">
    <property type="entry name" value="PRTase_dom"/>
</dbReference>
<dbReference type="InterPro" id="IPR029057">
    <property type="entry name" value="PRTase-like"/>
</dbReference>
<organism evidence="1 2">
    <name type="scientific">Chitinophaga oryzae</name>
    <dbReference type="NCBI Taxonomy" id="2725414"/>
    <lineage>
        <taxon>Bacteria</taxon>
        <taxon>Pseudomonadati</taxon>
        <taxon>Bacteroidota</taxon>
        <taxon>Chitinophagia</taxon>
        <taxon>Chitinophagales</taxon>
        <taxon>Chitinophagaceae</taxon>
        <taxon>Chitinophaga</taxon>
    </lineage>
</organism>
<accession>A0AAE6ZBZ5</accession>
<dbReference type="Proteomes" id="UP000502421">
    <property type="component" value="Chromosome"/>
</dbReference>
<name>A0AAE6ZBZ5_9BACT</name>
<reference evidence="2" key="1">
    <citation type="submission" date="2020-04" db="EMBL/GenBank/DDBJ databases">
        <authorList>
            <person name="Kittiwongwattana C."/>
        </authorList>
    </citation>
    <scope>NUCLEOTIDE SEQUENCE [LARGE SCALE GENOMIC DNA]</scope>
    <source>
        <strain evidence="2">1310</strain>
    </source>
</reference>
<protein>
    <recommendedName>
        <fullName evidence="3">Phosphoribosyltransferase domain-containing protein</fullName>
    </recommendedName>
</protein>